<keyword evidence="2" id="KW-1185">Reference proteome</keyword>
<dbReference type="RefSeq" id="WP_209839875.1">
    <property type="nucleotide sequence ID" value="NZ_JAGGJP010000006.1"/>
</dbReference>
<reference evidence="2" key="1">
    <citation type="journal article" date="2019" name="Int. J. Syst. Evol. Microbiol.">
        <title>The Global Catalogue of Microorganisms (GCM) 10K type strain sequencing project: providing services to taxonomists for standard genome sequencing and annotation.</title>
        <authorList>
            <consortium name="The Broad Institute Genomics Platform"/>
            <consortium name="The Broad Institute Genome Sequencing Center for Infectious Disease"/>
            <person name="Wu L."/>
            <person name="Ma J."/>
        </authorList>
    </citation>
    <scope>NUCLEOTIDE SEQUENCE [LARGE SCALE GENOMIC DNA]</scope>
    <source>
        <strain evidence="2">KACC 11588</strain>
    </source>
</reference>
<dbReference type="InterPro" id="IPR027417">
    <property type="entry name" value="P-loop_NTPase"/>
</dbReference>
<organism evidence="1 2">
    <name type="scientific">Rubellimicrobium aerolatum</name>
    <dbReference type="NCBI Taxonomy" id="490979"/>
    <lineage>
        <taxon>Bacteria</taxon>
        <taxon>Pseudomonadati</taxon>
        <taxon>Pseudomonadota</taxon>
        <taxon>Alphaproteobacteria</taxon>
        <taxon>Rhodobacterales</taxon>
        <taxon>Roseobacteraceae</taxon>
        <taxon>Rubellimicrobium</taxon>
    </lineage>
</organism>
<dbReference type="Proteomes" id="UP001596056">
    <property type="component" value="Unassembled WGS sequence"/>
</dbReference>
<sequence length="221" mass="23600">MNLWTASPSFAAEPPAALAEVFAMGTDGAAPGFVLAHLTPGARVLWVQDRLSRREGGRPYLPGLTGLLGGPLELLHLEVPRAVDVLWALEQALGCAALSAVVGEVWGEPAALDLTATKRLALRAERGGGRAWLLRRAAAPALSAARERWRVAAMPSPPAPDDPHAPGEALWRATRFRSRRGALGEWLARRDPVQRGIAFLRPGDGWEALGAQAARPDRRSA</sequence>
<dbReference type="SUPFAM" id="SSF52540">
    <property type="entry name" value="P-loop containing nucleoside triphosphate hydrolases"/>
    <property type="match status" value="1"/>
</dbReference>
<protein>
    <recommendedName>
        <fullName evidence="3">Protein ImuA</fullName>
    </recommendedName>
</protein>
<dbReference type="EMBL" id="JBHSNA010000005">
    <property type="protein sequence ID" value="MFC5566312.1"/>
    <property type="molecule type" value="Genomic_DNA"/>
</dbReference>
<dbReference type="Gene3D" id="3.40.50.300">
    <property type="entry name" value="P-loop containing nucleotide triphosphate hydrolases"/>
    <property type="match status" value="1"/>
</dbReference>
<accession>A0ABW0SBK6</accession>
<evidence type="ECO:0000313" key="2">
    <source>
        <dbReference type="Proteomes" id="UP001596056"/>
    </source>
</evidence>
<gene>
    <name evidence="1" type="ORF">ACFPOC_07740</name>
</gene>
<comment type="caution">
    <text evidence="1">The sequence shown here is derived from an EMBL/GenBank/DDBJ whole genome shotgun (WGS) entry which is preliminary data.</text>
</comment>
<evidence type="ECO:0000313" key="1">
    <source>
        <dbReference type="EMBL" id="MFC5566312.1"/>
    </source>
</evidence>
<name>A0ABW0SBK6_9RHOB</name>
<proteinExistence type="predicted"/>
<evidence type="ECO:0008006" key="3">
    <source>
        <dbReference type="Google" id="ProtNLM"/>
    </source>
</evidence>